<accession>A0A1V2GZU5</accession>
<evidence type="ECO:0000256" key="3">
    <source>
        <dbReference type="ARBA" id="ARBA00022737"/>
    </source>
</evidence>
<evidence type="ECO:0000313" key="8">
    <source>
        <dbReference type="Proteomes" id="UP000188879"/>
    </source>
</evidence>
<gene>
    <name evidence="7" type="ORF">BKE38_16625</name>
</gene>
<sequence>MALLFIGAGGHGRALLELLRDAGLPPPGGVLDDAADCPGLACPGLPPVPWLGPVARAAELFSRKDFDSAHVALGRNALRRQVGESLAAIGYALPVLRHPSAVIAGSARIGPGSAILPRAVVGAAVEVGTCAILNTGSIAEHDSVIGPACHLAPGSVLGGGVRLGAEVLVGILAGVKPGLRIGDGAVIGMGSAVLADVAPGQEVGGVPARPL</sequence>
<dbReference type="InterPro" id="IPR020019">
    <property type="entry name" value="AcTrfase_PglD-like"/>
</dbReference>
<dbReference type="Pfam" id="PF17836">
    <property type="entry name" value="PglD_N"/>
    <property type="match status" value="1"/>
</dbReference>
<feature type="domain" description="PglD N-terminal" evidence="6">
    <location>
        <begin position="3"/>
        <end position="85"/>
    </location>
</feature>
<keyword evidence="3" id="KW-0677">Repeat</keyword>
<reference evidence="7 8" key="1">
    <citation type="submission" date="2016-10" db="EMBL/GenBank/DDBJ databases">
        <title>Draft Genome sequence of Roseomonas sp. strain M3.</title>
        <authorList>
            <person name="Subhash Y."/>
            <person name="Lee S."/>
        </authorList>
    </citation>
    <scope>NUCLEOTIDE SEQUENCE [LARGE SCALE GENOMIC DNA]</scope>
    <source>
        <strain evidence="7 8">M3</strain>
    </source>
</reference>
<dbReference type="SUPFAM" id="SSF51161">
    <property type="entry name" value="Trimeric LpxA-like enzymes"/>
    <property type="match status" value="1"/>
</dbReference>
<evidence type="ECO:0000313" key="7">
    <source>
        <dbReference type="EMBL" id="ONG51120.1"/>
    </source>
</evidence>
<dbReference type="PANTHER" id="PTHR43300">
    <property type="entry name" value="ACETYLTRANSFERASE"/>
    <property type="match status" value="1"/>
</dbReference>
<dbReference type="InterPro" id="IPR041561">
    <property type="entry name" value="PglD_N"/>
</dbReference>
<dbReference type="CDD" id="cd03360">
    <property type="entry name" value="LbH_AT_putative"/>
    <property type="match status" value="1"/>
</dbReference>
<protein>
    <recommendedName>
        <fullName evidence="6">PglD N-terminal domain-containing protein</fullName>
    </recommendedName>
</protein>
<evidence type="ECO:0000256" key="5">
    <source>
        <dbReference type="PIRSR" id="PIRSR620019-2"/>
    </source>
</evidence>
<dbReference type="InterPro" id="IPR018357">
    <property type="entry name" value="Hexapep_transf_CS"/>
</dbReference>
<name>A0A1V2GZU5_9PROT</name>
<keyword evidence="8" id="KW-1185">Reference proteome</keyword>
<evidence type="ECO:0000256" key="2">
    <source>
        <dbReference type="ARBA" id="ARBA00022679"/>
    </source>
</evidence>
<feature type="binding site" evidence="5">
    <location>
        <position position="150"/>
    </location>
    <ligand>
        <name>acetyl-CoA</name>
        <dbReference type="ChEBI" id="CHEBI:57288"/>
    </ligand>
</feature>
<dbReference type="AlphaFoldDB" id="A0A1V2GZU5"/>
<proteinExistence type="inferred from homology"/>
<dbReference type="NCBIfam" id="TIGR03570">
    <property type="entry name" value="NeuD_NnaD"/>
    <property type="match status" value="1"/>
</dbReference>
<dbReference type="Proteomes" id="UP000188879">
    <property type="component" value="Unassembled WGS sequence"/>
</dbReference>
<dbReference type="Gene3D" id="3.40.50.20">
    <property type="match status" value="1"/>
</dbReference>
<evidence type="ECO:0000256" key="4">
    <source>
        <dbReference type="PIRSR" id="PIRSR620019-1"/>
    </source>
</evidence>
<dbReference type="Gene3D" id="2.160.10.10">
    <property type="entry name" value="Hexapeptide repeat proteins"/>
    <property type="match status" value="1"/>
</dbReference>
<feature type="binding site" evidence="5">
    <location>
        <position position="74"/>
    </location>
    <ligand>
        <name>substrate</name>
    </ligand>
</feature>
<dbReference type="InterPro" id="IPR050179">
    <property type="entry name" value="Trans_hexapeptide_repeat"/>
</dbReference>
<keyword evidence="2" id="KW-0808">Transferase</keyword>
<dbReference type="GO" id="GO:0016740">
    <property type="term" value="F:transferase activity"/>
    <property type="evidence" value="ECO:0007669"/>
    <property type="project" value="UniProtKB-KW"/>
</dbReference>
<feature type="active site" description="Proton acceptor" evidence="4">
    <location>
        <position position="141"/>
    </location>
</feature>
<dbReference type="InterPro" id="IPR011004">
    <property type="entry name" value="Trimer_LpxA-like_sf"/>
</dbReference>
<feature type="site" description="Increases basicity of active site His" evidence="4">
    <location>
        <position position="142"/>
    </location>
</feature>
<dbReference type="EMBL" id="MLCO01000172">
    <property type="protein sequence ID" value="ONG51120.1"/>
    <property type="molecule type" value="Genomic_DNA"/>
</dbReference>
<feature type="binding site" evidence="5">
    <location>
        <position position="171"/>
    </location>
    <ligand>
        <name>acetyl-CoA</name>
        <dbReference type="ChEBI" id="CHEBI:57288"/>
    </ligand>
</feature>
<dbReference type="PROSITE" id="PS00101">
    <property type="entry name" value="HEXAPEP_TRANSFERASES"/>
    <property type="match status" value="1"/>
</dbReference>
<evidence type="ECO:0000259" key="6">
    <source>
        <dbReference type="Pfam" id="PF17836"/>
    </source>
</evidence>
<comment type="caution">
    <text evidence="7">The sequence shown here is derived from an EMBL/GenBank/DDBJ whole genome shotgun (WGS) entry which is preliminary data.</text>
</comment>
<comment type="similarity">
    <text evidence="1">Belongs to the transferase hexapeptide repeat family.</text>
</comment>
<dbReference type="PANTHER" id="PTHR43300:SF7">
    <property type="entry name" value="UDP-N-ACETYLBACILLOSAMINE N-ACETYLTRANSFERASE"/>
    <property type="match status" value="1"/>
</dbReference>
<organism evidence="7 8">
    <name type="scientific">Teichococcus deserti</name>
    <dbReference type="NCBI Taxonomy" id="1817963"/>
    <lineage>
        <taxon>Bacteria</taxon>
        <taxon>Pseudomonadati</taxon>
        <taxon>Pseudomonadota</taxon>
        <taxon>Alphaproteobacteria</taxon>
        <taxon>Acetobacterales</taxon>
        <taxon>Roseomonadaceae</taxon>
        <taxon>Roseomonas</taxon>
    </lineage>
</organism>
<evidence type="ECO:0000256" key="1">
    <source>
        <dbReference type="ARBA" id="ARBA00007274"/>
    </source>
</evidence>